<proteinExistence type="predicted"/>
<evidence type="ECO:0000256" key="1">
    <source>
        <dbReference type="SAM" id="MobiDB-lite"/>
    </source>
</evidence>
<evidence type="ECO:0000313" key="2">
    <source>
        <dbReference type="EMBL" id="GFN89486.1"/>
    </source>
</evidence>
<sequence>MPTESIKQPAKFKHTKPKVTPIVTKPTQTSVIYETFLSASFNPSVYPSLLISEHNPPTSFHSPITFHRVREGVREEEREGEREEEREGEREEKREGEREEEGEGRRDTPRPNPQTGGGSGAHSERVWKQS</sequence>
<organism evidence="2 3">
    <name type="scientific">Plakobranchus ocellatus</name>
    <dbReference type="NCBI Taxonomy" id="259542"/>
    <lineage>
        <taxon>Eukaryota</taxon>
        <taxon>Metazoa</taxon>
        <taxon>Spiralia</taxon>
        <taxon>Lophotrochozoa</taxon>
        <taxon>Mollusca</taxon>
        <taxon>Gastropoda</taxon>
        <taxon>Heterobranchia</taxon>
        <taxon>Euthyneura</taxon>
        <taxon>Panpulmonata</taxon>
        <taxon>Sacoglossa</taxon>
        <taxon>Placobranchoidea</taxon>
        <taxon>Plakobranchidae</taxon>
        <taxon>Plakobranchus</taxon>
    </lineage>
</organism>
<accession>A0AAV3Z4K6</accession>
<dbReference type="Proteomes" id="UP000735302">
    <property type="component" value="Unassembled WGS sequence"/>
</dbReference>
<keyword evidence="3" id="KW-1185">Reference proteome</keyword>
<reference evidence="2 3" key="1">
    <citation type="journal article" date="2021" name="Elife">
        <title>Chloroplast acquisition without the gene transfer in kleptoplastic sea slugs, Plakobranchus ocellatus.</title>
        <authorList>
            <person name="Maeda T."/>
            <person name="Takahashi S."/>
            <person name="Yoshida T."/>
            <person name="Shimamura S."/>
            <person name="Takaki Y."/>
            <person name="Nagai Y."/>
            <person name="Toyoda A."/>
            <person name="Suzuki Y."/>
            <person name="Arimoto A."/>
            <person name="Ishii H."/>
            <person name="Satoh N."/>
            <person name="Nishiyama T."/>
            <person name="Hasebe M."/>
            <person name="Maruyama T."/>
            <person name="Minagawa J."/>
            <person name="Obokata J."/>
            <person name="Shigenobu S."/>
        </authorList>
    </citation>
    <scope>NUCLEOTIDE SEQUENCE [LARGE SCALE GENOMIC DNA]</scope>
</reference>
<comment type="caution">
    <text evidence="2">The sequence shown here is derived from an EMBL/GenBank/DDBJ whole genome shotgun (WGS) entry which is preliminary data.</text>
</comment>
<evidence type="ECO:0000313" key="3">
    <source>
        <dbReference type="Proteomes" id="UP000735302"/>
    </source>
</evidence>
<dbReference type="AlphaFoldDB" id="A0AAV3Z4K6"/>
<name>A0AAV3Z4K6_9GAST</name>
<protein>
    <submittedName>
        <fullName evidence="2">Uncharacterized protein</fullName>
    </submittedName>
</protein>
<gene>
    <name evidence="2" type="ORF">PoB_001599200</name>
</gene>
<feature type="region of interest" description="Disordered" evidence="1">
    <location>
        <begin position="49"/>
        <end position="130"/>
    </location>
</feature>
<feature type="compositionally biased region" description="Basic and acidic residues" evidence="1">
    <location>
        <begin position="68"/>
        <end position="109"/>
    </location>
</feature>
<dbReference type="EMBL" id="BLXT01001936">
    <property type="protein sequence ID" value="GFN89486.1"/>
    <property type="molecule type" value="Genomic_DNA"/>
</dbReference>